<evidence type="ECO:0000313" key="4">
    <source>
        <dbReference type="Proteomes" id="UP000010552"/>
    </source>
</evidence>
<feature type="domain" description="Peptidase A1" evidence="2">
    <location>
        <begin position="68"/>
        <end position="142"/>
    </location>
</feature>
<gene>
    <name evidence="3" type="ORF">PAL_GLEAN10008398</name>
</gene>
<dbReference type="Proteomes" id="UP000010552">
    <property type="component" value="Unassembled WGS sequence"/>
</dbReference>
<name>L5K9Y4_PTEAL</name>
<dbReference type="SUPFAM" id="SSF50630">
    <property type="entry name" value="Acid proteases"/>
    <property type="match status" value="1"/>
</dbReference>
<accession>L5K9Y4</accession>
<feature type="region of interest" description="Disordered" evidence="1">
    <location>
        <begin position="146"/>
        <end position="184"/>
    </location>
</feature>
<sequence length="240" mass="25574">MTADPQLRAPSRLSELSRFPWISPSVGKGRGIRDSAGDGLGSFLPLAGFTSLSGTYAFHPQLGLLIGRSSTYRPKGFDVTVKYTQGSWAGLVGEDVVTIPKGFNGSFVVNVATIFESENFFLPGIKWNGILGLAYAALAKTDERTADRVSASPGRFQRRPRLADPSPRGFDKGDTERLQDATDAGKGAGAGGLLGKRRICRQRAPLAASTILVWLLTGTDVGAFGGPRAGVCLRHLRYCS</sequence>
<reference evidence="4" key="1">
    <citation type="journal article" date="2013" name="Science">
        <title>Comparative analysis of bat genomes provides insight into the evolution of flight and immunity.</title>
        <authorList>
            <person name="Zhang G."/>
            <person name="Cowled C."/>
            <person name="Shi Z."/>
            <person name="Huang Z."/>
            <person name="Bishop-Lilly K.A."/>
            <person name="Fang X."/>
            <person name="Wynne J.W."/>
            <person name="Xiong Z."/>
            <person name="Baker M.L."/>
            <person name="Zhao W."/>
            <person name="Tachedjian M."/>
            <person name="Zhu Y."/>
            <person name="Zhou P."/>
            <person name="Jiang X."/>
            <person name="Ng J."/>
            <person name="Yang L."/>
            <person name="Wu L."/>
            <person name="Xiao J."/>
            <person name="Feng Y."/>
            <person name="Chen Y."/>
            <person name="Sun X."/>
            <person name="Zhang Y."/>
            <person name="Marsh G.A."/>
            <person name="Crameri G."/>
            <person name="Broder C.C."/>
            <person name="Frey K.G."/>
            <person name="Wang L.F."/>
            <person name="Wang J."/>
        </authorList>
    </citation>
    <scope>NUCLEOTIDE SEQUENCE [LARGE SCALE GENOMIC DNA]</scope>
</reference>
<dbReference type="Gene3D" id="2.40.70.10">
    <property type="entry name" value="Acid Proteases"/>
    <property type="match status" value="1"/>
</dbReference>
<evidence type="ECO:0000259" key="2">
    <source>
        <dbReference type="Pfam" id="PF00026"/>
    </source>
</evidence>
<dbReference type="InParanoid" id="L5K9Y4"/>
<dbReference type="Pfam" id="PF00026">
    <property type="entry name" value="Asp"/>
    <property type="match status" value="1"/>
</dbReference>
<dbReference type="AlphaFoldDB" id="L5K9Y4"/>
<protein>
    <submittedName>
        <fullName evidence="3">Beta-secretase 2</fullName>
    </submittedName>
</protein>
<dbReference type="STRING" id="9402.L5K9Y4"/>
<dbReference type="EMBL" id="KB030891">
    <property type="protein sequence ID" value="ELK08494.1"/>
    <property type="molecule type" value="Genomic_DNA"/>
</dbReference>
<organism evidence="3 4">
    <name type="scientific">Pteropus alecto</name>
    <name type="common">Black flying fox</name>
    <dbReference type="NCBI Taxonomy" id="9402"/>
    <lineage>
        <taxon>Eukaryota</taxon>
        <taxon>Metazoa</taxon>
        <taxon>Chordata</taxon>
        <taxon>Craniata</taxon>
        <taxon>Vertebrata</taxon>
        <taxon>Euteleostomi</taxon>
        <taxon>Mammalia</taxon>
        <taxon>Eutheria</taxon>
        <taxon>Laurasiatheria</taxon>
        <taxon>Chiroptera</taxon>
        <taxon>Yinpterochiroptera</taxon>
        <taxon>Pteropodoidea</taxon>
        <taxon>Pteropodidae</taxon>
        <taxon>Pteropodinae</taxon>
        <taxon>Pteropus</taxon>
    </lineage>
</organism>
<keyword evidence="4" id="KW-1185">Reference proteome</keyword>
<proteinExistence type="predicted"/>
<evidence type="ECO:0000313" key="3">
    <source>
        <dbReference type="EMBL" id="ELK08494.1"/>
    </source>
</evidence>
<evidence type="ECO:0000256" key="1">
    <source>
        <dbReference type="SAM" id="MobiDB-lite"/>
    </source>
</evidence>
<dbReference type="InterPro" id="IPR021109">
    <property type="entry name" value="Peptidase_aspartic_dom_sf"/>
</dbReference>
<dbReference type="MEROPS" id="A01.041"/>
<feature type="compositionally biased region" description="Basic and acidic residues" evidence="1">
    <location>
        <begin position="169"/>
        <end position="180"/>
    </location>
</feature>
<dbReference type="InterPro" id="IPR033121">
    <property type="entry name" value="PEPTIDASE_A1"/>
</dbReference>